<reference evidence="1 4" key="1">
    <citation type="journal article" date="2015" name="Int. J. Syst. Evol. Microbiol.">
        <title>Algibacter amylolyticus sp. nov., isolated from intertidal sediment.</title>
        <authorList>
            <person name="Zhang D.C."/>
            <person name="Wu J."/>
            <person name="Neuner K."/>
            <person name="Yao J."/>
            <person name="Margesin R."/>
        </authorList>
    </citation>
    <scope>NUCLEOTIDE SEQUENCE [LARGE SCALE GENOMIC DNA]</scope>
    <source>
        <strain evidence="1 4">RU-4-M-4</strain>
    </source>
</reference>
<dbReference type="Proteomes" id="UP000322315">
    <property type="component" value="Unassembled WGS sequence"/>
</dbReference>
<sequence>MIIFQSEIELDNSSCIIKTPFEIKGERQNLWYKLPIEYKDFVVTENIDSALVALLPLAMKNNENISVKGQISARLHYTLNTYLIRALNLTDNTYNIINIEAERLNVNQLSNKEGFNVATGISCGIDSFSTIATHGELEKNEYAVNYLTYFKAGSHGIYGGEISNKIFEKGIDNAKKFAKEMNLPIIIIESNIGEIINIGFQKLHSILQLSCVLNIQKGISTYYYASAFRYDYFDISNEDTSGWDIILIQYLQTESLSFFSSVVQFTRLERTKLVANYKPSYNYLDVCLDSFNAKTLNCSKCEKCVRTMLSLELLGKIENYKNVFDLSVYKGVRDNFIGRLLLSKNLNQINQEIYLKLKLNNQIKFKHYVIAINICIFSKFNRFKKNIKNKLK</sequence>
<accession>A0A5M7B5A6</accession>
<organism evidence="1 4">
    <name type="scientific">Algibacter amylolyticus</name>
    <dbReference type="NCBI Taxonomy" id="1608400"/>
    <lineage>
        <taxon>Bacteria</taxon>
        <taxon>Pseudomonadati</taxon>
        <taxon>Bacteroidota</taxon>
        <taxon>Flavobacteriia</taxon>
        <taxon>Flavobacteriales</taxon>
        <taxon>Flavobacteriaceae</taxon>
        <taxon>Algibacter</taxon>
    </lineage>
</organism>
<dbReference type="AlphaFoldDB" id="A0A5M7B5A6"/>
<evidence type="ECO:0000313" key="2">
    <source>
        <dbReference type="EMBL" id="TSJ73591.1"/>
    </source>
</evidence>
<evidence type="ECO:0000313" key="4">
    <source>
        <dbReference type="Proteomes" id="UP000322315"/>
    </source>
</evidence>
<gene>
    <name evidence="1" type="ORF">F2B50_14955</name>
    <name evidence="2" type="ORF">FPF71_14955</name>
</gene>
<evidence type="ECO:0000313" key="1">
    <source>
        <dbReference type="EMBL" id="KAA5822441.1"/>
    </source>
</evidence>
<proteinExistence type="predicted"/>
<reference evidence="2 3" key="2">
    <citation type="submission" date="2019-07" db="EMBL/GenBank/DDBJ databases">
        <title>Algibacter marinivivus sp. nov., isolated from the surface of a marine red alga.</title>
        <authorList>
            <person name="Zhong X."/>
            <person name="Xu W."/>
            <person name="Zhang Y."/>
            <person name="Zhang Q."/>
            <person name="Du Z."/>
        </authorList>
    </citation>
    <scope>NUCLEOTIDE SEQUENCE [LARGE SCALE GENOMIC DNA]</scope>
    <source>
        <strain evidence="2 3">RU-4-M-4</strain>
    </source>
</reference>
<dbReference type="OrthoDB" id="396512at2"/>
<name>A0A5M7B5A6_9FLAO</name>
<reference evidence="1" key="3">
    <citation type="submission" date="2019-09" db="EMBL/GenBank/DDBJ databases">
        <authorList>
            <person name="Zhang D.-C."/>
        </authorList>
    </citation>
    <scope>NUCLEOTIDE SEQUENCE</scope>
    <source>
        <strain evidence="1">RU-4-M-4</strain>
    </source>
</reference>
<comment type="caution">
    <text evidence="1">The sequence shown here is derived from an EMBL/GenBank/DDBJ whole genome shotgun (WGS) entry which is preliminary data.</text>
</comment>
<evidence type="ECO:0000313" key="3">
    <source>
        <dbReference type="Proteomes" id="UP000315145"/>
    </source>
</evidence>
<keyword evidence="3" id="KW-1185">Reference proteome</keyword>
<dbReference type="RefSeq" id="WP_144117720.1">
    <property type="nucleotide sequence ID" value="NZ_JACHGE010000007.1"/>
</dbReference>
<dbReference type="EMBL" id="VMBF01000009">
    <property type="protein sequence ID" value="TSJ73591.1"/>
    <property type="molecule type" value="Genomic_DNA"/>
</dbReference>
<dbReference type="EMBL" id="VWRS01000009">
    <property type="protein sequence ID" value="KAA5822441.1"/>
    <property type="molecule type" value="Genomic_DNA"/>
</dbReference>
<protein>
    <submittedName>
        <fullName evidence="1">Uncharacterized protein</fullName>
    </submittedName>
</protein>
<dbReference type="Proteomes" id="UP000315145">
    <property type="component" value="Unassembled WGS sequence"/>
</dbReference>